<dbReference type="Gene3D" id="1.20.5.340">
    <property type="match status" value="1"/>
</dbReference>
<dbReference type="RefSeq" id="WP_188942189.1">
    <property type="nucleotide sequence ID" value="NZ_BMPN01000001.1"/>
</dbReference>
<evidence type="ECO:0000313" key="2">
    <source>
        <dbReference type="EMBL" id="GGJ48888.1"/>
    </source>
</evidence>
<evidence type="ECO:0000313" key="3">
    <source>
        <dbReference type="Proteomes" id="UP000634435"/>
    </source>
</evidence>
<name>A0ABQ2D7P2_9BACI</name>
<evidence type="ECO:0000256" key="1">
    <source>
        <dbReference type="SAM" id="Coils"/>
    </source>
</evidence>
<keyword evidence="3" id="KW-1185">Reference proteome</keyword>
<protein>
    <submittedName>
        <fullName evidence="2">Uncharacterized protein</fullName>
    </submittedName>
</protein>
<gene>
    <name evidence="2" type="ORF">GCM10007111_08660</name>
</gene>
<proteinExistence type="predicted"/>
<comment type="caution">
    <text evidence="2">The sequence shown here is derived from an EMBL/GenBank/DDBJ whole genome shotgun (WGS) entry which is preliminary data.</text>
</comment>
<dbReference type="EMBL" id="BMPN01000001">
    <property type="protein sequence ID" value="GGJ48888.1"/>
    <property type="molecule type" value="Genomic_DNA"/>
</dbReference>
<keyword evidence="1" id="KW-0175">Coiled coil</keyword>
<sequence length="91" mass="10583">MDYYTGRVIISESEYDNLHAENQLLKERVQELEEDIKQRGEVIRYSGKKLDELEQDIERYKQAIEKAIGGCRYTKPEVAYILSQALKGVEG</sequence>
<feature type="coiled-coil region" evidence="1">
    <location>
        <begin position="15"/>
        <end position="70"/>
    </location>
</feature>
<dbReference type="Proteomes" id="UP000634435">
    <property type="component" value="Unassembled WGS sequence"/>
</dbReference>
<dbReference type="SUPFAM" id="SSF57997">
    <property type="entry name" value="Tropomyosin"/>
    <property type="match status" value="1"/>
</dbReference>
<reference evidence="3" key="1">
    <citation type="journal article" date="2019" name="Int. J. Syst. Evol. Microbiol.">
        <title>The Global Catalogue of Microorganisms (GCM) 10K type strain sequencing project: providing services to taxonomists for standard genome sequencing and annotation.</title>
        <authorList>
            <consortium name="The Broad Institute Genomics Platform"/>
            <consortium name="The Broad Institute Genome Sequencing Center for Infectious Disease"/>
            <person name="Wu L."/>
            <person name="Ma J."/>
        </authorList>
    </citation>
    <scope>NUCLEOTIDE SEQUENCE [LARGE SCALE GENOMIC DNA]</scope>
    <source>
        <strain evidence="3">JCM 30071</strain>
    </source>
</reference>
<accession>A0ABQ2D7P2</accession>
<organism evidence="2 3">
    <name type="scientific">Virgibacillus kapii</name>
    <dbReference type="NCBI Taxonomy" id="1638645"/>
    <lineage>
        <taxon>Bacteria</taxon>
        <taxon>Bacillati</taxon>
        <taxon>Bacillota</taxon>
        <taxon>Bacilli</taxon>
        <taxon>Bacillales</taxon>
        <taxon>Bacillaceae</taxon>
        <taxon>Virgibacillus</taxon>
    </lineage>
</organism>